<dbReference type="EMBL" id="BCMG01000010">
    <property type="protein sequence ID" value="GAX01895.1"/>
    <property type="molecule type" value="Genomic_DNA"/>
</dbReference>
<protein>
    <recommendedName>
        <fullName evidence="3">TPR repeat-containing protein</fullName>
    </recommendedName>
</protein>
<dbReference type="OrthoDB" id="1655898at2"/>
<organism evidence="1 2">
    <name type="scientific">Secundilactobacillus silagei JCM 19001</name>
    <dbReference type="NCBI Taxonomy" id="1302250"/>
    <lineage>
        <taxon>Bacteria</taxon>
        <taxon>Bacillati</taxon>
        <taxon>Bacillota</taxon>
        <taxon>Bacilli</taxon>
        <taxon>Lactobacillales</taxon>
        <taxon>Lactobacillaceae</taxon>
        <taxon>Secundilactobacillus</taxon>
    </lineage>
</organism>
<name>A0A1Z5IJF1_9LACO</name>
<evidence type="ECO:0000313" key="2">
    <source>
        <dbReference type="Proteomes" id="UP000198402"/>
    </source>
</evidence>
<evidence type="ECO:0008006" key="3">
    <source>
        <dbReference type="Google" id="ProtNLM"/>
    </source>
</evidence>
<reference evidence="1 2" key="1">
    <citation type="submission" date="2015-11" db="EMBL/GenBank/DDBJ databases">
        <title>Draft genome sequences of new species of the genus Lactobacillus isolated from orchardgrass silage.</title>
        <authorList>
            <person name="Tohno M."/>
            <person name="Tanizawa Y."/>
            <person name="Arita M."/>
        </authorList>
    </citation>
    <scope>NUCLEOTIDE SEQUENCE [LARGE SCALE GENOMIC DNA]</scope>
    <source>
        <strain evidence="1 2">IWT126</strain>
    </source>
</reference>
<sequence length="296" mass="34124">MDRNLQRANEAFKQQQWGQAAQYYEQEYQTAPSAKINHLLVKSLFEDHQNKLAYSIMMDNLNSYLMDSEHVILMVQVLLANRQLLMAHILTATVTQLPQEVGGLIQQAEATARLQPDFKKDYQTFYQLSALTLTQQRRIFEAGKQLPLEEWLTATKALLVDPFVKPIIRVSLLEMVQKLKLSDRMTFRWLDNKNYEIMGSELKSLAEFEKVGILEGILQKAIGDHDPVTQQLFQNELGLQVTLLYPFIDRAIPDPQVWVERLIQGDQVQSAALPAPYSVEWWQRKLSQIMSEMTGA</sequence>
<dbReference type="RefSeq" id="WP_089137049.1">
    <property type="nucleotide sequence ID" value="NZ_BCMG01000010.1"/>
</dbReference>
<dbReference type="AlphaFoldDB" id="A0A1Z5IJF1"/>
<comment type="caution">
    <text evidence="1">The sequence shown here is derived from an EMBL/GenBank/DDBJ whole genome shotgun (WGS) entry which is preliminary data.</text>
</comment>
<accession>A0A1Z5IJF1</accession>
<gene>
    <name evidence="1" type="ORF">IWT126_01958</name>
</gene>
<keyword evidence="2" id="KW-1185">Reference proteome</keyword>
<evidence type="ECO:0000313" key="1">
    <source>
        <dbReference type="EMBL" id="GAX01895.1"/>
    </source>
</evidence>
<proteinExistence type="predicted"/>
<dbReference type="STRING" id="1302250.GCA_001313225_01368"/>
<dbReference type="Proteomes" id="UP000198402">
    <property type="component" value="Unassembled WGS sequence"/>
</dbReference>